<proteinExistence type="inferred from homology"/>
<name>A0ABP1Q6M2_9HEXA</name>
<keyword evidence="4" id="KW-1185">Reference proteome</keyword>
<dbReference type="Proteomes" id="UP001642540">
    <property type="component" value="Unassembled WGS sequence"/>
</dbReference>
<keyword evidence="1" id="KW-0186">Copper</keyword>
<comment type="similarity">
    <text evidence="1">Belongs to the Cu-Zn superoxide dismutase family.</text>
</comment>
<keyword evidence="1" id="KW-0479">Metal-binding</keyword>
<comment type="cofactor">
    <cofactor evidence="1">
        <name>Zn(2+)</name>
        <dbReference type="ChEBI" id="CHEBI:29105"/>
    </cofactor>
    <text evidence="1">Binds 1 zinc ion per subunit.</text>
</comment>
<evidence type="ECO:0000259" key="2">
    <source>
        <dbReference type="Pfam" id="PF00080"/>
    </source>
</evidence>
<dbReference type="InterPro" id="IPR024134">
    <property type="entry name" value="SOD_Cu/Zn_/chaperone"/>
</dbReference>
<dbReference type="InterPro" id="IPR036423">
    <property type="entry name" value="SOD-like_Cu/Zn_dom_sf"/>
</dbReference>
<dbReference type="SUPFAM" id="SSF49329">
    <property type="entry name" value="Cu,Zn superoxide dismutase-like"/>
    <property type="match status" value="1"/>
</dbReference>
<dbReference type="EMBL" id="CAXLJM020000024">
    <property type="protein sequence ID" value="CAL8090706.1"/>
    <property type="molecule type" value="Genomic_DNA"/>
</dbReference>
<sequence length="205" mass="20517">MGMKMQHMALIGVIAAVLLGVIVTVISVSTGGSSPPVAAGSSDSLGPFKAVVVLNVGGGVASPPDVLLLEQENAAAPVKITGTITNLTPGNHGFHVHESGNVTGGCGATGGHYNPHGKDHGAPMDSDRHIGDLGNIIADADGRAVIDITDKLISLTGMESIVGRAFVVHDGTDDLGKGGDDGSKKTGNAGGRRVCGIIGTIFIKN</sequence>
<dbReference type="Pfam" id="PF00080">
    <property type="entry name" value="Sod_Cu"/>
    <property type="match status" value="1"/>
</dbReference>
<organism evidence="3 4">
    <name type="scientific">Orchesella dallaii</name>
    <dbReference type="NCBI Taxonomy" id="48710"/>
    <lineage>
        <taxon>Eukaryota</taxon>
        <taxon>Metazoa</taxon>
        <taxon>Ecdysozoa</taxon>
        <taxon>Arthropoda</taxon>
        <taxon>Hexapoda</taxon>
        <taxon>Collembola</taxon>
        <taxon>Entomobryomorpha</taxon>
        <taxon>Entomobryoidea</taxon>
        <taxon>Orchesellidae</taxon>
        <taxon>Orchesellinae</taxon>
        <taxon>Orchesella</taxon>
    </lineage>
</organism>
<feature type="domain" description="Superoxide dismutase copper/zinc binding" evidence="2">
    <location>
        <begin position="69"/>
        <end position="198"/>
    </location>
</feature>
<dbReference type="InterPro" id="IPR018152">
    <property type="entry name" value="SOD_Cu/Zn_BS"/>
</dbReference>
<dbReference type="PANTHER" id="PTHR10003">
    <property type="entry name" value="SUPEROXIDE DISMUTASE CU-ZN -RELATED"/>
    <property type="match status" value="1"/>
</dbReference>
<dbReference type="CDD" id="cd00305">
    <property type="entry name" value="Cu-Zn_Superoxide_Dismutase"/>
    <property type="match status" value="1"/>
</dbReference>
<dbReference type="EC" id="1.15.1.1" evidence="1"/>
<gene>
    <name evidence="3" type="ORF">ODALV1_LOCUS7729</name>
</gene>
<reference evidence="3 4" key="1">
    <citation type="submission" date="2024-08" db="EMBL/GenBank/DDBJ databases">
        <authorList>
            <person name="Cucini C."/>
            <person name="Frati F."/>
        </authorList>
    </citation>
    <scope>NUCLEOTIDE SEQUENCE [LARGE SCALE GENOMIC DNA]</scope>
</reference>
<evidence type="ECO:0000313" key="4">
    <source>
        <dbReference type="Proteomes" id="UP001642540"/>
    </source>
</evidence>
<comment type="cofactor">
    <cofactor evidence="1">
        <name>Cu cation</name>
        <dbReference type="ChEBI" id="CHEBI:23378"/>
    </cofactor>
    <text evidence="1">Binds 1 copper ion per subunit.</text>
</comment>
<dbReference type="PROSITE" id="PS00332">
    <property type="entry name" value="SOD_CU_ZN_2"/>
    <property type="match status" value="1"/>
</dbReference>
<keyword evidence="1" id="KW-0560">Oxidoreductase</keyword>
<keyword evidence="1" id="KW-0862">Zinc</keyword>
<comment type="catalytic activity">
    <reaction evidence="1">
        <text>2 superoxide + 2 H(+) = H2O2 + O2</text>
        <dbReference type="Rhea" id="RHEA:20696"/>
        <dbReference type="ChEBI" id="CHEBI:15378"/>
        <dbReference type="ChEBI" id="CHEBI:15379"/>
        <dbReference type="ChEBI" id="CHEBI:16240"/>
        <dbReference type="ChEBI" id="CHEBI:18421"/>
        <dbReference type="EC" id="1.15.1.1"/>
    </reaction>
</comment>
<accession>A0ABP1Q6M2</accession>
<comment type="caution">
    <text evidence="3">The sequence shown here is derived from an EMBL/GenBank/DDBJ whole genome shotgun (WGS) entry which is preliminary data.</text>
</comment>
<dbReference type="InterPro" id="IPR001424">
    <property type="entry name" value="SOD_Cu_Zn_dom"/>
</dbReference>
<evidence type="ECO:0000256" key="1">
    <source>
        <dbReference type="RuleBase" id="RU000393"/>
    </source>
</evidence>
<dbReference type="Gene3D" id="2.60.40.200">
    <property type="entry name" value="Superoxide dismutase, copper/zinc binding domain"/>
    <property type="match status" value="1"/>
</dbReference>
<protein>
    <recommendedName>
        <fullName evidence="1">Superoxide dismutase [Cu-Zn]</fullName>
        <ecNumber evidence="1">1.15.1.1</ecNumber>
    </recommendedName>
</protein>
<comment type="function">
    <text evidence="1">Destroys radicals which are normally produced within the cells and which are toxic to biological systems.</text>
</comment>
<dbReference type="PRINTS" id="PR00068">
    <property type="entry name" value="CUZNDISMTASE"/>
</dbReference>
<evidence type="ECO:0000313" key="3">
    <source>
        <dbReference type="EMBL" id="CAL8090706.1"/>
    </source>
</evidence>